<dbReference type="AlphaFoldDB" id="A0A0G0QQV3"/>
<proteinExistence type="predicted"/>
<organism evidence="2 3">
    <name type="scientific">Candidatus Woesebacteria bacterium GW2011_GWB1_40_12</name>
    <dbReference type="NCBI Taxonomy" id="1618576"/>
    <lineage>
        <taxon>Bacteria</taxon>
        <taxon>Candidatus Woeseibacteriota</taxon>
    </lineage>
</organism>
<evidence type="ECO:0000256" key="1">
    <source>
        <dbReference type="SAM" id="MobiDB-lite"/>
    </source>
</evidence>
<reference evidence="2 3" key="1">
    <citation type="journal article" date="2015" name="Nature">
        <title>rRNA introns, odd ribosomes, and small enigmatic genomes across a large radiation of phyla.</title>
        <authorList>
            <person name="Brown C.T."/>
            <person name="Hug L.A."/>
            <person name="Thomas B.C."/>
            <person name="Sharon I."/>
            <person name="Castelle C.J."/>
            <person name="Singh A."/>
            <person name="Wilkins M.J."/>
            <person name="Williams K.H."/>
            <person name="Banfield J.F."/>
        </authorList>
    </citation>
    <scope>NUCLEOTIDE SEQUENCE [LARGE SCALE GENOMIC DNA]</scope>
</reference>
<accession>A0A0G0QQV3</accession>
<sequence>MIEVTGPPMSEFTFLRLARYVWAIDKSALITFEEPGRVTIKETQRIEEVLQVLNDLRRSRYRLGGKKWSSYYVHLVRNNESPINPRRDSVDLRQNQGLGRKTG</sequence>
<evidence type="ECO:0000313" key="3">
    <source>
        <dbReference type="Proteomes" id="UP000034215"/>
    </source>
</evidence>
<protein>
    <submittedName>
        <fullName evidence="2">Uncharacterized protein</fullName>
    </submittedName>
</protein>
<dbReference type="EMBL" id="LBYA01000021">
    <property type="protein sequence ID" value="KKR42523.1"/>
    <property type="molecule type" value="Genomic_DNA"/>
</dbReference>
<dbReference type="Proteomes" id="UP000034215">
    <property type="component" value="Unassembled WGS sequence"/>
</dbReference>
<gene>
    <name evidence="2" type="ORF">UT76_C0021G0022</name>
</gene>
<comment type="caution">
    <text evidence="2">The sequence shown here is derived from an EMBL/GenBank/DDBJ whole genome shotgun (WGS) entry which is preliminary data.</text>
</comment>
<evidence type="ECO:0000313" key="2">
    <source>
        <dbReference type="EMBL" id="KKR42523.1"/>
    </source>
</evidence>
<name>A0A0G0QQV3_9BACT</name>
<feature type="region of interest" description="Disordered" evidence="1">
    <location>
        <begin position="81"/>
        <end position="103"/>
    </location>
</feature>